<evidence type="ECO:0000259" key="1">
    <source>
        <dbReference type="Pfam" id="PF07727"/>
    </source>
</evidence>
<keyword evidence="3" id="KW-1185">Reference proteome</keyword>
<feature type="domain" description="Reverse transcriptase Ty1/copia-type" evidence="1">
    <location>
        <begin position="32"/>
        <end position="129"/>
    </location>
</feature>
<dbReference type="AlphaFoldDB" id="A0ABD1SAI6"/>
<organism evidence="2 3">
    <name type="scientific">Abeliophyllum distichum</name>
    <dbReference type="NCBI Taxonomy" id="126358"/>
    <lineage>
        <taxon>Eukaryota</taxon>
        <taxon>Viridiplantae</taxon>
        <taxon>Streptophyta</taxon>
        <taxon>Embryophyta</taxon>
        <taxon>Tracheophyta</taxon>
        <taxon>Spermatophyta</taxon>
        <taxon>Magnoliopsida</taxon>
        <taxon>eudicotyledons</taxon>
        <taxon>Gunneridae</taxon>
        <taxon>Pentapetalae</taxon>
        <taxon>asterids</taxon>
        <taxon>lamiids</taxon>
        <taxon>Lamiales</taxon>
        <taxon>Oleaceae</taxon>
        <taxon>Forsythieae</taxon>
        <taxon>Abeliophyllum</taxon>
    </lineage>
</organism>
<evidence type="ECO:0000313" key="3">
    <source>
        <dbReference type="Proteomes" id="UP001604336"/>
    </source>
</evidence>
<dbReference type="Proteomes" id="UP001604336">
    <property type="component" value="Unassembled WGS sequence"/>
</dbReference>
<protein>
    <submittedName>
        <fullName evidence="2">Cysteine-rich RLK (RECEPTOR-like protein kinase) 8</fullName>
    </submittedName>
</protein>
<reference evidence="3" key="1">
    <citation type="submission" date="2024-07" db="EMBL/GenBank/DDBJ databases">
        <title>Two chromosome-level genome assemblies of Korean endemic species Abeliophyllum distichum and Forsythia ovata (Oleaceae).</title>
        <authorList>
            <person name="Jang H."/>
        </authorList>
    </citation>
    <scope>NUCLEOTIDE SEQUENCE [LARGE SCALE GENOMIC DNA]</scope>
</reference>
<dbReference type="InterPro" id="IPR013103">
    <property type="entry name" value="RVT_2"/>
</dbReference>
<gene>
    <name evidence="2" type="ORF">Adt_23240</name>
</gene>
<dbReference type="Pfam" id="PF07727">
    <property type="entry name" value="RVT_2"/>
    <property type="match status" value="1"/>
</dbReference>
<evidence type="ECO:0000313" key="2">
    <source>
        <dbReference type="EMBL" id="KAL2497690.1"/>
    </source>
</evidence>
<name>A0ABD1SAI6_9LAMI</name>
<sequence>MIQSISIKPNRVLILKSQIDAMKDEMKSMKANDVWDLIELPEGPKSISCKWIFKTKSDSKGNVEKYNDRLVSKGFTQKEGIDYKKIFSPISSKDSFTTIMVLVANFDLELHQMDIKTTFSMVKLTKQYIWYNKKIVSGDAKKMAYRYIKIAIGVSLGYHKRAISKRILNRFGMKDCGLGDTRIDKKRQVMSQPMLQE</sequence>
<comment type="caution">
    <text evidence="2">The sequence shown here is derived from an EMBL/GenBank/DDBJ whole genome shotgun (WGS) entry which is preliminary data.</text>
</comment>
<accession>A0ABD1SAI6</accession>
<proteinExistence type="predicted"/>
<dbReference type="EMBL" id="JBFOLK010000007">
    <property type="protein sequence ID" value="KAL2497690.1"/>
    <property type="molecule type" value="Genomic_DNA"/>
</dbReference>